<dbReference type="AlphaFoldDB" id="A0A8E0NAY1"/>
<feature type="chain" id="PRO_5034403161" description="Peptidyl-prolyl cis-trans isomerase" evidence="3">
    <location>
        <begin position="23"/>
        <end position="282"/>
    </location>
</feature>
<evidence type="ECO:0000256" key="3">
    <source>
        <dbReference type="RuleBase" id="RU363019"/>
    </source>
</evidence>
<dbReference type="Gene3D" id="2.40.100.10">
    <property type="entry name" value="Cyclophilin-like"/>
    <property type="match status" value="1"/>
</dbReference>
<name>A0A8E0NAY1_9CAUL</name>
<keyword evidence="1 3" id="KW-0697">Rotamase</keyword>
<feature type="signal peptide" evidence="3">
    <location>
        <begin position="1"/>
        <end position="22"/>
    </location>
</feature>
<dbReference type="SUPFAM" id="SSF50891">
    <property type="entry name" value="Cyclophilin-like"/>
    <property type="match status" value="1"/>
</dbReference>
<dbReference type="Proteomes" id="UP000016569">
    <property type="component" value="Unassembled WGS sequence"/>
</dbReference>
<dbReference type="EMBL" id="BATC01000015">
    <property type="protein sequence ID" value="GAD58966.1"/>
    <property type="molecule type" value="Genomic_DNA"/>
</dbReference>
<dbReference type="PROSITE" id="PS50072">
    <property type="entry name" value="CSA_PPIASE_2"/>
    <property type="match status" value="1"/>
</dbReference>
<keyword evidence="6" id="KW-1185">Reference proteome</keyword>
<dbReference type="InterPro" id="IPR002130">
    <property type="entry name" value="Cyclophilin-type_PPIase_dom"/>
</dbReference>
<gene>
    <name evidence="5" type="ORF">MBEBAB_1216</name>
</gene>
<dbReference type="PRINTS" id="PR00153">
    <property type="entry name" value="CSAPPISMRASE"/>
</dbReference>
<dbReference type="EC" id="5.2.1.8" evidence="3"/>
<dbReference type="InterPro" id="IPR029000">
    <property type="entry name" value="Cyclophilin-like_dom_sf"/>
</dbReference>
<dbReference type="PANTHER" id="PTHR45625:SF4">
    <property type="entry name" value="PEPTIDYLPROLYL ISOMERASE DOMAIN AND WD REPEAT-CONTAINING PROTEIN 1"/>
    <property type="match status" value="1"/>
</dbReference>
<dbReference type="GO" id="GO:0003755">
    <property type="term" value="F:peptidyl-prolyl cis-trans isomerase activity"/>
    <property type="evidence" value="ECO:0007669"/>
    <property type="project" value="UniProtKB-UniRule"/>
</dbReference>
<proteinExistence type="inferred from homology"/>
<organism evidence="5 6">
    <name type="scientific">Brevundimonas abyssalis TAR-001</name>
    <dbReference type="NCBI Taxonomy" id="1391729"/>
    <lineage>
        <taxon>Bacteria</taxon>
        <taxon>Pseudomonadati</taxon>
        <taxon>Pseudomonadota</taxon>
        <taxon>Alphaproteobacteria</taxon>
        <taxon>Caulobacterales</taxon>
        <taxon>Caulobacteraceae</taxon>
        <taxon>Brevundimonas</taxon>
    </lineage>
</organism>
<comment type="function">
    <text evidence="3">PPIases accelerate the folding of proteins. It catalyzes the cis-trans isomerization of proline imidic peptide bonds in oligopeptides.</text>
</comment>
<dbReference type="PANTHER" id="PTHR45625">
    <property type="entry name" value="PEPTIDYL-PROLYL CIS-TRANS ISOMERASE-RELATED"/>
    <property type="match status" value="1"/>
</dbReference>
<dbReference type="RefSeq" id="WP_021697062.1">
    <property type="nucleotide sequence ID" value="NZ_BATC01000015.1"/>
</dbReference>
<comment type="catalytic activity">
    <reaction evidence="3">
        <text>[protein]-peptidylproline (omega=180) = [protein]-peptidylproline (omega=0)</text>
        <dbReference type="Rhea" id="RHEA:16237"/>
        <dbReference type="Rhea" id="RHEA-COMP:10747"/>
        <dbReference type="Rhea" id="RHEA-COMP:10748"/>
        <dbReference type="ChEBI" id="CHEBI:83833"/>
        <dbReference type="ChEBI" id="CHEBI:83834"/>
        <dbReference type="EC" id="5.2.1.8"/>
    </reaction>
</comment>
<accession>A0A8E0NAY1</accession>
<dbReference type="OrthoDB" id="9807797at2"/>
<dbReference type="InterPro" id="IPR044666">
    <property type="entry name" value="Cyclophilin_A-like"/>
</dbReference>
<evidence type="ECO:0000313" key="6">
    <source>
        <dbReference type="Proteomes" id="UP000016569"/>
    </source>
</evidence>
<comment type="caution">
    <text evidence="5">The sequence shown here is derived from an EMBL/GenBank/DDBJ whole genome shotgun (WGS) entry which is preliminary data.</text>
</comment>
<dbReference type="CDD" id="cd00317">
    <property type="entry name" value="cyclophilin"/>
    <property type="match status" value="1"/>
</dbReference>
<dbReference type="Pfam" id="PF00160">
    <property type="entry name" value="Pro_isomerase"/>
    <property type="match status" value="1"/>
</dbReference>
<evidence type="ECO:0000259" key="4">
    <source>
        <dbReference type="PROSITE" id="PS50072"/>
    </source>
</evidence>
<comment type="similarity">
    <text evidence="3">Belongs to the cyclophilin-type PPIase family.</text>
</comment>
<protein>
    <recommendedName>
        <fullName evidence="3">Peptidyl-prolyl cis-trans isomerase</fullName>
        <shortName evidence="3">PPIase</shortName>
        <ecNumber evidence="3">5.2.1.8</ecNumber>
    </recommendedName>
</protein>
<reference evidence="6" key="1">
    <citation type="journal article" date="2013" name="Genome Announc.">
        <title>Draft Genome Sequence of the Dimorphic Prosthecate Bacterium Brevundimonas abyssalis TAR-001T.</title>
        <authorList>
            <person name="Tsubouchi T."/>
            <person name="Nishi S."/>
            <person name="Usui K."/>
            <person name="Shimane Y."/>
            <person name="Takaki Y."/>
            <person name="Maruyama T."/>
            <person name="Hatada Y."/>
        </authorList>
    </citation>
    <scope>NUCLEOTIDE SEQUENCE [LARGE SCALE GENOMIC DNA]</scope>
    <source>
        <strain evidence="6">TAR-001</strain>
    </source>
</reference>
<feature type="domain" description="PPIase cyclophilin-type" evidence="4">
    <location>
        <begin position="44"/>
        <end position="247"/>
    </location>
</feature>
<evidence type="ECO:0000313" key="5">
    <source>
        <dbReference type="EMBL" id="GAD58966.1"/>
    </source>
</evidence>
<keyword evidence="2 3" id="KW-0413">Isomerase</keyword>
<evidence type="ECO:0000256" key="1">
    <source>
        <dbReference type="ARBA" id="ARBA00023110"/>
    </source>
</evidence>
<evidence type="ECO:0000256" key="2">
    <source>
        <dbReference type="ARBA" id="ARBA00023235"/>
    </source>
</evidence>
<sequence length="282" mass="30626">MKFPTSLLAAAVLATAVSPAVAQEAEIWRDIAPENLWVIDTSKGRVLVELAPDMAPHAVERIQTLTRQGFYQNHAFHRVIRNFMAQTGDPTGTGAGNSELPDVPGEFTFRRSRRPAFIETPTGRADRAVFGLYGSMPVRTQPDAQMFVTADNRVDGMGYFCPGVAGMARSASPDSANSQFFLMTAYRANLNGDYTPFGRVLEGLDVVESLKAGSDAEDGVVTNPDRMLNARLAADMPEGERPRAQVLDARSPRMAEIVQAAVTERGDRLTVCDVVPPVRIEG</sequence>
<keyword evidence="3" id="KW-0732">Signal</keyword>